<evidence type="ECO:0000256" key="1">
    <source>
        <dbReference type="SAM" id="Coils"/>
    </source>
</evidence>
<keyword evidence="1" id="KW-0175">Coiled coil</keyword>
<proteinExistence type="predicted"/>
<evidence type="ECO:0000256" key="2">
    <source>
        <dbReference type="SAM" id="MobiDB-lite"/>
    </source>
</evidence>
<feature type="compositionally biased region" description="Polar residues" evidence="2">
    <location>
        <begin position="1"/>
        <end position="13"/>
    </location>
</feature>
<reference evidence="3 4" key="1">
    <citation type="journal article" date="2003" name="Int. J. Syst. Evol. Microbiol.">
        <title>Virgibacillus carmonensis sp. nov., Virgibacillus necropolis sp. nov. and Virgibacillus picturae sp. nov., three novel species isolated from deteriorated mural paintings, transfer of the species of the genus salibacillus to Virgibacillus, as Virgibacillus marismortui comb. nov. and Virgibacillus salexigens comb. nov., and emended description of the genus Virgibacillus.</title>
        <authorList>
            <person name="Heyrman J."/>
            <person name="Logan N.A."/>
            <person name="Busse H.J."/>
            <person name="Balcaen A."/>
            <person name="Lebbe L."/>
            <person name="Rodriguez-Diaz M."/>
            <person name="Swings J."/>
            <person name="De Vos P."/>
        </authorList>
    </citation>
    <scope>NUCLEOTIDE SEQUENCE [LARGE SCALE GENOMIC DNA]</scope>
    <source>
        <strain evidence="3 4">LMG 19488</strain>
    </source>
</reference>
<dbReference type="Proteomes" id="UP000204391">
    <property type="component" value="Chromosome"/>
</dbReference>
<evidence type="ECO:0000313" key="3">
    <source>
        <dbReference type="EMBL" id="ASN07432.1"/>
    </source>
</evidence>
<evidence type="ECO:0000313" key="4">
    <source>
        <dbReference type="Proteomes" id="UP000204391"/>
    </source>
</evidence>
<keyword evidence="4" id="KW-1185">Reference proteome</keyword>
<feature type="coiled-coil region" evidence="1">
    <location>
        <begin position="33"/>
        <end position="63"/>
    </location>
</feature>
<sequence>MPQEYTSPEQQRTVYGDTYSPYPTSSYHDAPDIEYMSQMIINLENQLERLTRLIAQNNQLLQSMHDQEDTKCVRGNGGGAVIVRM</sequence>
<accession>A0A221MIL5</accession>
<protein>
    <recommendedName>
        <fullName evidence="5">YkzH</fullName>
    </recommendedName>
</protein>
<dbReference type="AlphaFoldDB" id="A0A221MIL5"/>
<name>A0A221MIL5_9BACI</name>
<feature type="region of interest" description="Disordered" evidence="2">
    <location>
        <begin position="1"/>
        <end position="26"/>
    </location>
</feature>
<evidence type="ECO:0008006" key="5">
    <source>
        <dbReference type="Google" id="ProtNLM"/>
    </source>
</evidence>
<dbReference type="KEGG" id="vne:CFK40_16270"/>
<gene>
    <name evidence="3" type="ORF">CFK40_16270</name>
</gene>
<dbReference type="EMBL" id="CP022437">
    <property type="protein sequence ID" value="ASN07432.1"/>
    <property type="molecule type" value="Genomic_DNA"/>
</dbReference>
<organism evidence="3 4">
    <name type="scientific">Virgibacillus necropolis</name>
    <dbReference type="NCBI Taxonomy" id="163877"/>
    <lineage>
        <taxon>Bacteria</taxon>
        <taxon>Bacillati</taxon>
        <taxon>Bacillota</taxon>
        <taxon>Bacilli</taxon>
        <taxon>Bacillales</taxon>
        <taxon>Bacillaceae</taxon>
        <taxon>Virgibacillus</taxon>
    </lineage>
</organism>